<dbReference type="eggNOG" id="COG1129">
    <property type="taxonomic scope" value="Bacteria"/>
</dbReference>
<dbReference type="InterPro" id="IPR003593">
    <property type="entry name" value="AAA+_ATPase"/>
</dbReference>
<keyword evidence="3" id="KW-0547">Nucleotide-binding</keyword>
<dbReference type="InterPro" id="IPR017871">
    <property type="entry name" value="ABC_transporter-like_CS"/>
</dbReference>
<protein>
    <submittedName>
        <fullName evidence="6">ABC transporter related protein</fullName>
    </submittedName>
</protein>
<dbReference type="InterPro" id="IPR050107">
    <property type="entry name" value="ABC_carbohydrate_import_ATPase"/>
</dbReference>
<dbReference type="EMBL" id="DF820473">
    <property type="protein sequence ID" value="GAK60474.1"/>
    <property type="molecule type" value="Genomic_DNA"/>
</dbReference>
<evidence type="ECO:0000313" key="7">
    <source>
        <dbReference type="Proteomes" id="UP000030661"/>
    </source>
</evidence>
<dbReference type="GO" id="GO:0016887">
    <property type="term" value="F:ATP hydrolysis activity"/>
    <property type="evidence" value="ECO:0007669"/>
    <property type="project" value="InterPro"/>
</dbReference>
<dbReference type="PANTHER" id="PTHR43790">
    <property type="entry name" value="CARBOHYDRATE TRANSPORT ATP-BINDING PROTEIN MG119-RELATED"/>
    <property type="match status" value="1"/>
</dbReference>
<name>A0A081C7B9_VECG1</name>
<keyword evidence="7" id="KW-1185">Reference proteome</keyword>
<gene>
    <name evidence="6" type="ORF">U27_00371</name>
</gene>
<dbReference type="Gene3D" id="3.40.50.300">
    <property type="entry name" value="P-loop containing nucleotide triphosphate hydrolases"/>
    <property type="match status" value="2"/>
</dbReference>
<keyword evidence="2" id="KW-0677">Repeat</keyword>
<evidence type="ECO:0000256" key="4">
    <source>
        <dbReference type="ARBA" id="ARBA00022840"/>
    </source>
</evidence>
<dbReference type="InterPro" id="IPR027417">
    <property type="entry name" value="P-loop_NTPase"/>
</dbReference>
<keyword evidence="4" id="KW-0067">ATP-binding</keyword>
<evidence type="ECO:0000313" key="6">
    <source>
        <dbReference type="EMBL" id="GAK60474.1"/>
    </source>
</evidence>
<dbReference type="GO" id="GO:0005524">
    <property type="term" value="F:ATP binding"/>
    <property type="evidence" value="ECO:0007669"/>
    <property type="project" value="UniProtKB-KW"/>
</dbReference>
<dbReference type="InterPro" id="IPR003439">
    <property type="entry name" value="ABC_transporter-like_ATP-bd"/>
</dbReference>
<dbReference type="Pfam" id="PF00005">
    <property type="entry name" value="ABC_tran"/>
    <property type="match status" value="2"/>
</dbReference>
<sequence>MRNILLRTTRITKHFGGIQALKGIDLEIFEGEICALVGENGAGKSTLAKIIAGVHAYDSGSLEFQAAPVVFHSTNDAVQAGIAIVLQEFNLIPHLSIAENIFLTHREAYRGGFWLNRQVIRKSTRELFRQIGWELEVDPDRKVSELTVAEQQIVEIIKAISLNARLLILDEPTAALSQQEVKKLFTLVRHLHAQGMTIIFVTHKLDEVFELSERVIVLRDGIKTQDFITAEITPEQLIRSMVGRDIGDLYNVRHRKPIGETVLKVEHLSRENYFQDCSLEVRKGEIVGISGLVGAGRTELVRAIFGADRAEKGTVTLQGHVGILKSPVKAIQANMAMVPEDRKSHGLLVNLPIYQNMLLAYYALKKGIWLHNGQEQELALQQVDNLQIKTTQLRNRANSLSGGNQQKVVLAKWLLTEPTLLILDEPTRGIDIGAKFELYRLIDDLASRGAAILLVSSELPEILALSDRIFVMNSGNIVAELSHAEASEETILSYAARSSNNSEERNI</sequence>
<keyword evidence="1" id="KW-0813">Transport</keyword>
<dbReference type="PROSITE" id="PS50893">
    <property type="entry name" value="ABC_TRANSPORTER_2"/>
    <property type="match status" value="2"/>
</dbReference>
<evidence type="ECO:0000256" key="1">
    <source>
        <dbReference type="ARBA" id="ARBA00022448"/>
    </source>
</evidence>
<dbReference type="AlphaFoldDB" id="A0A081C7B9"/>
<organism evidence="6">
    <name type="scientific">Vecturithrix granuli</name>
    <dbReference type="NCBI Taxonomy" id="1499967"/>
    <lineage>
        <taxon>Bacteria</taxon>
        <taxon>Candidatus Moduliflexota</taxon>
        <taxon>Candidatus Vecturitrichia</taxon>
        <taxon>Candidatus Vecturitrichales</taxon>
        <taxon>Candidatus Vecturitrichaceae</taxon>
        <taxon>Candidatus Vecturithrix</taxon>
    </lineage>
</organism>
<dbReference type="SMART" id="SM00382">
    <property type="entry name" value="AAA"/>
    <property type="match status" value="2"/>
</dbReference>
<reference evidence="6" key="1">
    <citation type="journal article" date="2015" name="PeerJ">
        <title>First genomic representation of candidate bacterial phylum KSB3 points to enhanced environmental sensing as a trigger of wastewater bulking.</title>
        <authorList>
            <person name="Sekiguchi Y."/>
            <person name="Ohashi A."/>
            <person name="Parks D.H."/>
            <person name="Yamauchi T."/>
            <person name="Tyson G.W."/>
            <person name="Hugenholtz P."/>
        </authorList>
    </citation>
    <scope>NUCLEOTIDE SEQUENCE [LARGE SCALE GENOMIC DNA]</scope>
</reference>
<dbReference type="STRING" id="1499967.U27_00371"/>
<evidence type="ECO:0000256" key="2">
    <source>
        <dbReference type="ARBA" id="ARBA00022737"/>
    </source>
</evidence>
<evidence type="ECO:0000256" key="3">
    <source>
        <dbReference type="ARBA" id="ARBA00022741"/>
    </source>
</evidence>
<dbReference type="PROSITE" id="PS00211">
    <property type="entry name" value="ABC_TRANSPORTER_1"/>
    <property type="match status" value="1"/>
</dbReference>
<dbReference type="PANTHER" id="PTHR43790:SF9">
    <property type="entry name" value="GALACTOFURANOSE TRANSPORTER ATP-BINDING PROTEIN YTFR"/>
    <property type="match status" value="1"/>
</dbReference>
<dbReference type="CDD" id="cd03216">
    <property type="entry name" value="ABC_Carb_Monos_I"/>
    <property type="match status" value="1"/>
</dbReference>
<evidence type="ECO:0000259" key="5">
    <source>
        <dbReference type="PROSITE" id="PS50893"/>
    </source>
</evidence>
<accession>A0A081C7B9</accession>
<feature type="domain" description="ABC transporter" evidence="5">
    <location>
        <begin position="257"/>
        <end position="499"/>
    </location>
</feature>
<dbReference type="SUPFAM" id="SSF52540">
    <property type="entry name" value="P-loop containing nucleoside triphosphate hydrolases"/>
    <property type="match status" value="2"/>
</dbReference>
<dbReference type="Proteomes" id="UP000030661">
    <property type="component" value="Unassembled WGS sequence"/>
</dbReference>
<dbReference type="CDD" id="cd03215">
    <property type="entry name" value="ABC_Carb_Monos_II"/>
    <property type="match status" value="1"/>
</dbReference>
<proteinExistence type="predicted"/>
<dbReference type="HOGENOM" id="CLU_000604_92_3_0"/>
<feature type="domain" description="ABC transporter" evidence="5">
    <location>
        <begin position="6"/>
        <end position="245"/>
    </location>
</feature>